<protein>
    <submittedName>
        <fullName evidence="6">Nucleotide sugar dehydrogenase</fullName>
    </submittedName>
</protein>
<keyword evidence="4" id="KW-0129">CBS domain</keyword>
<dbReference type="InterPro" id="IPR017476">
    <property type="entry name" value="UDP-Glc/GDP-Man"/>
</dbReference>
<dbReference type="Gene3D" id="3.10.580.10">
    <property type="entry name" value="CBS-domain"/>
    <property type="match status" value="1"/>
</dbReference>
<dbReference type="AlphaFoldDB" id="A0A839GBN2"/>
<keyword evidence="2" id="KW-0560">Oxidoreductase</keyword>
<organism evidence="6 7">
    <name type="scientific">Rufibacter quisquiliarum</name>
    <dbReference type="NCBI Taxonomy" id="1549639"/>
    <lineage>
        <taxon>Bacteria</taxon>
        <taxon>Pseudomonadati</taxon>
        <taxon>Bacteroidota</taxon>
        <taxon>Cytophagia</taxon>
        <taxon>Cytophagales</taxon>
        <taxon>Hymenobacteraceae</taxon>
        <taxon>Rufibacter</taxon>
    </lineage>
</organism>
<dbReference type="InterPro" id="IPR036291">
    <property type="entry name" value="NAD(P)-bd_dom_sf"/>
</dbReference>
<dbReference type="PANTHER" id="PTHR43491:SF2">
    <property type="entry name" value="UDP-N-ACETYL-D-MANNOSAMINE DEHYDROGENASE"/>
    <property type="match status" value="1"/>
</dbReference>
<evidence type="ECO:0000313" key="6">
    <source>
        <dbReference type="EMBL" id="MBA9076974.1"/>
    </source>
</evidence>
<evidence type="ECO:0000256" key="4">
    <source>
        <dbReference type="PROSITE-ProRule" id="PRU00703"/>
    </source>
</evidence>
<dbReference type="RefSeq" id="WP_182512645.1">
    <property type="nucleotide sequence ID" value="NZ_JACJIQ010000005.1"/>
</dbReference>
<evidence type="ECO:0000256" key="2">
    <source>
        <dbReference type="ARBA" id="ARBA00023002"/>
    </source>
</evidence>
<dbReference type="InterPro" id="IPR014027">
    <property type="entry name" value="UDP-Glc/GDP-Man_DH_C"/>
</dbReference>
<sequence>MNNKLKQICATLDSPLSEVLEKLNVSSNDGLPGGICLVVDHEGVLKGTITDGDVRRAFLNNKSFDLEAKDVMREDPIAFDEDYSYQEILDQLPQELTKRNRASNKFLGKLILVDSQRKPVKILNYHQLWEQRVATHRHVVVIGLGYVGLTLALVLADEGFMVTGVDIDEKRVNTLNSGESYVHEIGLHEMLREQIHKNFRATTEMPEGGDVFIISVGTPVKKDATGKTVLINDYLRDASELIGQHIKPGNLVILRSTVPIGTSRDFVAPIIERESGLKAGRDFHLSFAPERTAEGKAIQELRELPQLIGGINTDSVEATVALFRELTSMIVRVESLEAAEMAKLVNNTFRDVVFSYANHIAQIASHFNIDVVATINAANKGYPRDKVPLPSPGVGGPCLTKDPYIFASVAEKLEFDTTLFEHGRRINESMHEFVAASVIEQLEKSGKDPKEANILVCGLAFKGHPETGDIRNSTALDILELLRGRVKSISGHDPVATHEELREFNVEPVDLPTGFENKDAVLFLNNHRSYTKLDVYEMVRAMNEKPLVYDGWHLFRHQEILHAAPCTYMGISFTHSSI</sequence>
<gene>
    <name evidence="6" type="ORF">FHS90_001682</name>
</gene>
<evidence type="ECO:0000256" key="3">
    <source>
        <dbReference type="ARBA" id="ARBA00023027"/>
    </source>
</evidence>
<dbReference type="SUPFAM" id="SSF54631">
    <property type="entry name" value="CBS-domain pair"/>
    <property type="match status" value="1"/>
</dbReference>
<dbReference type="InterPro" id="IPR008927">
    <property type="entry name" value="6-PGluconate_DH-like_C_sf"/>
</dbReference>
<evidence type="ECO:0000259" key="5">
    <source>
        <dbReference type="PROSITE" id="PS51371"/>
    </source>
</evidence>
<dbReference type="PROSITE" id="PS51371">
    <property type="entry name" value="CBS"/>
    <property type="match status" value="1"/>
</dbReference>
<dbReference type="InterPro" id="IPR014026">
    <property type="entry name" value="UDP-Glc/GDP-Man_DH_dimer"/>
</dbReference>
<keyword evidence="3" id="KW-0520">NAD</keyword>
<dbReference type="SUPFAM" id="SSF51735">
    <property type="entry name" value="NAD(P)-binding Rossmann-fold domains"/>
    <property type="match status" value="1"/>
</dbReference>
<dbReference type="PIRSF" id="PIRSF500136">
    <property type="entry name" value="UDP_ManNAc_DH"/>
    <property type="match status" value="1"/>
</dbReference>
<dbReference type="EMBL" id="JACJIQ010000005">
    <property type="protein sequence ID" value="MBA9076974.1"/>
    <property type="molecule type" value="Genomic_DNA"/>
</dbReference>
<dbReference type="PANTHER" id="PTHR43491">
    <property type="entry name" value="UDP-N-ACETYL-D-MANNOSAMINE DEHYDROGENASE"/>
    <property type="match status" value="1"/>
</dbReference>
<comment type="similarity">
    <text evidence="1">Belongs to the UDP-glucose/GDP-mannose dehydrogenase family.</text>
</comment>
<dbReference type="InterPro" id="IPR028359">
    <property type="entry name" value="UDP_ManNAc/GlcNAc_DH"/>
</dbReference>
<dbReference type="SUPFAM" id="SSF48179">
    <property type="entry name" value="6-phosphogluconate dehydrogenase C-terminal domain-like"/>
    <property type="match status" value="1"/>
</dbReference>
<dbReference type="PIRSF" id="PIRSF000124">
    <property type="entry name" value="UDPglc_GDPman_dh"/>
    <property type="match status" value="1"/>
</dbReference>
<dbReference type="GO" id="GO:0000271">
    <property type="term" value="P:polysaccharide biosynthetic process"/>
    <property type="evidence" value="ECO:0007669"/>
    <property type="project" value="InterPro"/>
</dbReference>
<dbReference type="InterPro" id="IPR046342">
    <property type="entry name" value="CBS_dom_sf"/>
</dbReference>
<dbReference type="GO" id="GO:0051287">
    <property type="term" value="F:NAD binding"/>
    <property type="evidence" value="ECO:0007669"/>
    <property type="project" value="InterPro"/>
</dbReference>
<dbReference type="GO" id="GO:0016616">
    <property type="term" value="F:oxidoreductase activity, acting on the CH-OH group of donors, NAD or NADP as acceptor"/>
    <property type="evidence" value="ECO:0007669"/>
    <property type="project" value="InterPro"/>
</dbReference>
<proteinExistence type="inferred from homology"/>
<name>A0A839GBN2_9BACT</name>
<dbReference type="Pfam" id="PF00571">
    <property type="entry name" value="CBS"/>
    <property type="match status" value="1"/>
</dbReference>
<dbReference type="InterPro" id="IPR036220">
    <property type="entry name" value="UDP-Glc/GDP-Man_DH_C_sf"/>
</dbReference>
<dbReference type="Proteomes" id="UP000563094">
    <property type="component" value="Unassembled WGS sequence"/>
</dbReference>
<dbReference type="InterPro" id="IPR001732">
    <property type="entry name" value="UDP-Glc/GDP-Man_DH_N"/>
</dbReference>
<dbReference type="SUPFAM" id="SSF52413">
    <property type="entry name" value="UDP-glucose/GDP-mannose dehydrogenase C-terminal domain"/>
    <property type="match status" value="1"/>
</dbReference>
<keyword evidence="7" id="KW-1185">Reference proteome</keyword>
<evidence type="ECO:0000256" key="1">
    <source>
        <dbReference type="ARBA" id="ARBA00006601"/>
    </source>
</evidence>
<dbReference type="InterPro" id="IPR000644">
    <property type="entry name" value="CBS_dom"/>
</dbReference>
<dbReference type="Pfam" id="PF03721">
    <property type="entry name" value="UDPG_MGDP_dh_N"/>
    <property type="match status" value="1"/>
</dbReference>
<dbReference type="Pfam" id="PF03720">
    <property type="entry name" value="UDPG_MGDP_dh_C"/>
    <property type="match status" value="1"/>
</dbReference>
<evidence type="ECO:0000313" key="7">
    <source>
        <dbReference type="Proteomes" id="UP000563094"/>
    </source>
</evidence>
<feature type="domain" description="CBS" evidence="5">
    <location>
        <begin position="1"/>
        <end position="66"/>
    </location>
</feature>
<comment type="caution">
    <text evidence="6">The sequence shown here is derived from an EMBL/GenBank/DDBJ whole genome shotgun (WGS) entry which is preliminary data.</text>
</comment>
<dbReference type="NCBIfam" id="TIGR03026">
    <property type="entry name" value="NDP-sugDHase"/>
    <property type="match status" value="1"/>
</dbReference>
<reference evidence="6 7" key="1">
    <citation type="submission" date="2020-08" db="EMBL/GenBank/DDBJ databases">
        <title>Genomic Encyclopedia of Type Strains, Phase IV (KMG-IV): sequencing the most valuable type-strain genomes for metagenomic binning, comparative biology and taxonomic classification.</title>
        <authorList>
            <person name="Goeker M."/>
        </authorList>
    </citation>
    <scope>NUCLEOTIDE SEQUENCE [LARGE SCALE GENOMIC DNA]</scope>
    <source>
        <strain evidence="6 7">DSM 29854</strain>
    </source>
</reference>
<dbReference type="Gene3D" id="3.40.50.720">
    <property type="entry name" value="NAD(P)-binding Rossmann-like Domain"/>
    <property type="match status" value="2"/>
</dbReference>
<dbReference type="GO" id="GO:0016628">
    <property type="term" value="F:oxidoreductase activity, acting on the CH-CH group of donors, NAD or NADP as acceptor"/>
    <property type="evidence" value="ECO:0007669"/>
    <property type="project" value="InterPro"/>
</dbReference>
<accession>A0A839GBN2</accession>
<dbReference type="SMART" id="SM00984">
    <property type="entry name" value="UDPG_MGDP_dh_C"/>
    <property type="match status" value="1"/>
</dbReference>
<dbReference type="Pfam" id="PF00984">
    <property type="entry name" value="UDPG_MGDP_dh"/>
    <property type="match status" value="1"/>
</dbReference>